<feature type="transmembrane region" description="Helical" evidence="2">
    <location>
        <begin position="55"/>
        <end position="76"/>
    </location>
</feature>
<keyword evidence="2" id="KW-0472">Membrane</keyword>
<feature type="compositionally biased region" description="Gly residues" evidence="1">
    <location>
        <begin position="303"/>
        <end position="321"/>
    </location>
</feature>
<feature type="region of interest" description="Disordered" evidence="1">
    <location>
        <begin position="197"/>
        <end position="374"/>
    </location>
</feature>
<evidence type="ECO:0000313" key="4">
    <source>
        <dbReference type="Proteomes" id="UP000245942"/>
    </source>
</evidence>
<proteinExistence type="predicted"/>
<dbReference type="OrthoDB" id="3239304at2759"/>
<keyword evidence="2" id="KW-0812">Transmembrane</keyword>
<organism evidence="3 4">
    <name type="scientific">Pseudomicrostroma glucosiphilum</name>
    <dbReference type="NCBI Taxonomy" id="1684307"/>
    <lineage>
        <taxon>Eukaryota</taxon>
        <taxon>Fungi</taxon>
        <taxon>Dikarya</taxon>
        <taxon>Basidiomycota</taxon>
        <taxon>Ustilaginomycotina</taxon>
        <taxon>Exobasidiomycetes</taxon>
        <taxon>Microstromatales</taxon>
        <taxon>Microstromatales incertae sedis</taxon>
        <taxon>Pseudomicrostroma</taxon>
    </lineage>
</organism>
<dbReference type="Proteomes" id="UP000245942">
    <property type="component" value="Unassembled WGS sequence"/>
</dbReference>
<dbReference type="EMBL" id="KZ819340">
    <property type="protein sequence ID" value="PWN17885.1"/>
    <property type="molecule type" value="Genomic_DNA"/>
</dbReference>
<feature type="transmembrane region" description="Helical" evidence="2">
    <location>
        <begin position="88"/>
        <end position="107"/>
    </location>
</feature>
<feature type="transmembrane region" description="Helical" evidence="2">
    <location>
        <begin position="20"/>
        <end position="43"/>
    </location>
</feature>
<dbReference type="RefSeq" id="XP_025345045.1">
    <property type="nucleotide sequence ID" value="XM_025493921.1"/>
</dbReference>
<keyword evidence="4" id="KW-1185">Reference proteome</keyword>
<sequence length="374" mass="39287">MTADSDSRLCCCCIPVRVGIILLAPITFLLSSALAGAIIFHLWSSGSKLPVSTQAIGGLYTALMIILAIASFLGLIGSARKVSTLVRVYFFALLAAWVLGIGLGTAYTTDTFIHRDEIIQICQARQERLWKGNEALIKLGQDACRFKFKLWAAIFICLWVIFHAVFLYFVVIASRASRILRDDGVTVRNTYSYPGGPPSYGRTASDISNSSTLPVIVTPPRTSKGKKRTGSGGTSCSSSSSTGTHDGEKTPQALNVSNGQGTSRDRGKASPPGGHGPSTPWQARFSGREMKTPIAVGTEGSAWGAGGPASGSATPGGGGGATRAHALSHSSTWSGYVTAPDMGTPHRAKGESEKGDEMDAAKSVSSPVASNKWE</sequence>
<protein>
    <submittedName>
        <fullName evidence="3">Uncharacterized protein</fullName>
    </submittedName>
</protein>
<evidence type="ECO:0000313" key="3">
    <source>
        <dbReference type="EMBL" id="PWN17885.1"/>
    </source>
</evidence>
<feature type="compositionally biased region" description="Basic and acidic residues" evidence="1">
    <location>
        <begin position="348"/>
        <end position="360"/>
    </location>
</feature>
<keyword evidence="2" id="KW-1133">Transmembrane helix</keyword>
<evidence type="ECO:0000256" key="2">
    <source>
        <dbReference type="SAM" id="Phobius"/>
    </source>
</evidence>
<feature type="compositionally biased region" description="Low complexity" evidence="1">
    <location>
        <begin position="234"/>
        <end position="244"/>
    </location>
</feature>
<dbReference type="GeneID" id="37015655"/>
<dbReference type="AlphaFoldDB" id="A0A316U4L7"/>
<evidence type="ECO:0000256" key="1">
    <source>
        <dbReference type="SAM" id="MobiDB-lite"/>
    </source>
</evidence>
<feature type="compositionally biased region" description="Polar residues" evidence="1">
    <location>
        <begin position="363"/>
        <end position="374"/>
    </location>
</feature>
<feature type="compositionally biased region" description="Polar residues" evidence="1">
    <location>
        <begin position="252"/>
        <end position="262"/>
    </location>
</feature>
<name>A0A316U4L7_9BASI</name>
<gene>
    <name evidence="3" type="ORF">BCV69DRAFT_295745</name>
</gene>
<feature type="transmembrane region" description="Helical" evidence="2">
    <location>
        <begin position="150"/>
        <end position="171"/>
    </location>
</feature>
<reference evidence="3 4" key="1">
    <citation type="journal article" date="2018" name="Mol. Biol. Evol.">
        <title>Broad Genomic Sampling Reveals a Smut Pathogenic Ancestry of the Fungal Clade Ustilaginomycotina.</title>
        <authorList>
            <person name="Kijpornyongpan T."/>
            <person name="Mondo S.J."/>
            <person name="Barry K."/>
            <person name="Sandor L."/>
            <person name="Lee J."/>
            <person name="Lipzen A."/>
            <person name="Pangilinan J."/>
            <person name="LaButti K."/>
            <person name="Hainaut M."/>
            <person name="Henrissat B."/>
            <person name="Grigoriev I.V."/>
            <person name="Spatafora J.W."/>
            <person name="Aime M.C."/>
        </authorList>
    </citation>
    <scope>NUCLEOTIDE SEQUENCE [LARGE SCALE GENOMIC DNA]</scope>
    <source>
        <strain evidence="3 4">MCA 4718</strain>
    </source>
</reference>
<dbReference type="STRING" id="1684307.A0A316U4L7"/>
<accession>A0A316U4L7</accession>